<keyword evidence="2" id="KW-1185">Reference proteome</keyword>
<dbReference type="Proteomes" id="UP001596036">
    <property type="component" value="Unassembled WGS sequence"/>
</dbReference>
<protein>
    <submittedName>
        <fullName evidence="1">Uncharacterized protein</fullName>
    </submittedName>
</protein>
<reference evidence="2" key="1">
    <citation type="journal article" date="2019" name="Int. J. Syst. Evol. Microbiol.">
        <title>The Global Catalogue of Microorganisms (GCM) 10K type strain sequencing project: providing services to taxonomists for standard genome sequencing and annotation.</title>
        <authorList>
            <consortium name="The Broad Institute Genomics Platform"/>
            <consortium name="The Broad Institute Genome Sequencing Center for Infectious Disease"/>
            <person name="Wu L."/>
            <person name="Ma J."/>
        </authorList>
    </citation>
    <scope>NUCLEOTIDE SEQUENCE [LARGE SCALE GENOMIC DNA]</scope>
    <source>
        <strain evidence="2">KACC 11407</strain>
    </source>
</reference>
<evidence type="ECO:0000313" key="2">
    <source>
        <dbReference type="Proteomes" id="UP001596036"/>
    </source>
</evidence>
<organism evidence="1 2">
    <name type="scientific">Lysobacter yangpyeongensis</name>
    <dbReference type="NCBI Taxonomy" id="346182"/>
    <lineage>
        <taxon>Bacteria</taxon>
        <taxon>Pseudomonadati</taxon>
        <taxon>Pseudomonadota</taxon>
        <taxon>Gammaproteobacteria</taxon>
        <taxon>Lysobacterales</taxon>
        <taxon>Lysobacteraceae</taxon>
        <taxon>Lysobacter</taxon>
    </lineage>
</organism>
<name>A0ABW0SJC2_9GAMM</name>
<sequence length="86" mass="9418">MPAGAVHAVRELQEAVRGYLRSHPLAADTLVGIRQWWLPESLRSTSIEMIRLALAQMVASGELRRETLGDGSHLYALPRAQDAGTP</sequence>
<dbReference type="EMBL" id="JBHSNM010000001">
    <property type="protein sequence ID" value="MFC5569070.1"/>
    <property type="molecule type" value="Genomic_DNA"/>
</dbReference>
<proteinExistence type="predicted"/>
<gene>
    <name evidence="1" type="ORF">ACFPN1_03185</name>
</gene>
<evidence type="ECO:0000313" key="1">
    <source>
        <dbReference type="EMBL" id="MFC5569070.1"/>
    </source>
</evidence>
<accession>A0ABW0SJC2</accession>
<comment type="caution">
    <text evidence="1">The sequence shown here is derived from an EMBL/GenBank/DDBJ whole genome shotgun (WGS) entry which is preliminary data.</text>
</comment>